<dbReference type="PROSITE" id="PS50943">
    <property type="entry name" value="HTH_CROC1"/>
    <property type="match status" value="1"/>
</dbReference>
<sequence length="169" mass="19574">MGRKSTKENKTIYQRYREQNDLTREKAAELLDTVSEDRIERIENEKLLPDPEDVIRMAECYKAPDLCNFYCSHQCPIGKKYVPAVEMSELPNIILETVASLNAMFPLTNRLIEISRDGQISDDEIPDFASIQEHLEDVSLAVDSLHLWVEKTLSEGKINRELLEQYQNE</sequence>
<dbReference type="CDD" id="cd00093">
    <property type="entry name" value="HTH_XRE"/>
    <property type="match status" value="1"/>
</dbReference>
<dbReference type="SMART" id="SM00530">
    <property type="entry name" value="HTH_XRE"/>
    <property type="match status" value="1"/>
</dbReference>
<dbReference type="EMBL" id="DVHM01000087">
    <property type="protein sequence ID" value="HIR70711.1"/>
    <property type="molecule type" value="Genomic_DNA"/>
</dbReference>
<dbReference type="Pfam" id="PF13560">
    <property type="entry name" value="HTH_31"/>
    <property type="match status" value="1"/>
</dbReference>
<reference evidence="2" key="1">
    <citation type="submission" date="2020-10" db="EMBL/GenBank/DDBJ databases">
        <authorList>
            <person name="Gilroy R."/>
        </authorList>
    </citation>
    <scope>NUCLEOTIDE SEQUENCE</scope>
    <source>
        <strain evidence="2">ChiSjej5B23-6657</strain>
    </source>
</reference>
<dbReference type="AlphaFoldDB" id="A0A9D1JAJ3"/>
<dbReference type="GO" id="GO:0003677">
    <property type="term" value="F:DNA binding"/>
    <property type="evidence" value="ECO:0007669"/>
    <property type="project" value="InterPro"/>
</dbReference>
<evidence type="ECO:0000313" key="3">
    <source>
        <dbReference type="Proteomes" id="UP000823912"/>
    </source>
</evidence>
<gene>
    <name evidence="2" type="ORF">IAA55_05470</name>
</gene>
<proteinExistence type="predicted"/>
<comment type="caution">
    <text evidence="2">The sequence shown here is derived from an EMBL/GenBank/DDBJ whole genome shotgun (WGS) entry which is preliminary data.</text>
</comment>
<dbReference type="Proteomes" id="UP000823912">
    <property type="component" value="Unassembled WGS sequence"/>
</dbReference>
<protein>
    <submittedName>
        <fullName evidence="2">Helix-turn-helix domain-containing protein</fullName>
    </submittedName>
</protein>
<organism evidence="2 3">
    <name type="scientific">Candidatus Pullilachnospira gallistercoris</name>
    <dbReference type="NCBI Taxonomy" id="2840911"/>
    <lineage>
        <taxon>Bacteria</taxon>
        <taxon>Bacillati</taxon>
        <taxon>Bacillota</taxon>
        <taxon>Clostridia</taxon>
        <taxon>Lachnospirales</taxon>
        <taxon>Lachnospiraceae</taxon>
        <taxon>Lachnospiraceae incertae sedis</taxon>
        <taxon>Candidatus Pullilachnospira</taxon>
    </lineage>
</organism>
<dbReference type="InterPro" id="IPR010982">
    <property type="entry name" value="Lambda_DNA-bd_dom_sf"/>
</dbReference>
<evidence type="ECO:0000259" key="1">
    <source>
        <dbReference type="PROSITE" id="PS50943"/>
    </source>
</evidence>
<reference evidence="2" key="2">
    <citation type="journal article" date="2021" name="PeerJ">
        <title>Extensive microbial diversity within the chicken gut microbiome revealed by metagenomics and culture.</title>
        <authorList>
            <person name="Gilroy R."/>
            <person name="Ravi A."/>
            <person name="Getino M."/>
            <person name="Pursley I."/>
            <person name="Horton D.L."/>
            <person name="Alikhan N.F."/>
            <person name="Baker D."/>
            <person name="Gharbi K."/>
            <person name="Hall N."/>
            <person name="Watson M."/>
            <person name="Adriaenssens E.M."/>
            <person name="Foster-Nyarko E."/>
            <person name="Jarju S."/>
            <person name="Secka A."/>
            <person name="Antonio M."/>
            <person name="Oren A."/>
            <person name="Chaudhuri R.R."/>
            <person name="La Ragione R."/>
            <person name="Hildebrand F."/>
            <person name="Pallen M.J."/>
        </authorList>
    </citation>
    <scope>NUCLEOTIDE SEQUENCE</scope>
    <source>
        <strain evidence="2">ChiSjej5B23-6657</strain>
    </source>
</reference>
<feature type="domain" description="HTH cro/C1-type" evidence="1">
    <location>
        <begin position="14"/>
        <end position="69"/>
    </location>
</feature>
<accession>A0A9D1JAJ3</accession>
<name>A0A9D1JAJ3_9FIRM</name>
<dbReference type="InterPro" id="IPR001387">
    <property type="entry name" value="Cro/C1-type_HTH"/>
</dbReference>
<dbReference type="SUPFAM" id="SSF47413">
    <property type="entry name" value="lambda repressor-like DNA-binding domains"/>
    <property type="match status" value="1"/>
</dbReference>
<evidence type="ECO:0000313" key="2">
    <source>
        <dbReference type="EMBL" id="HIR70711.1"/>
    </source>
</evidence>